<accession>A0A0P9YS62</accession>
<comment type="subcellular location">
    <subcellularLocation>
        <location evidence="12">Cell inner membrane</location>
        <topology evidence="12">Multi-pass membrane protein</topology>
    </subcellularLocation>
    <subcellularLocation>
        <location evidence="1">Cell membrane</location>
        <topology evidence="1">Multi-pass membrane protein</topology>
    </subcellularLocation>
</comment>
<keyword evidence="6 12" id="KW-0441">Lipid A biosynthesis</keyword>
<feature type="transmembrane region" description="Helical" evidence="12">
    <location>
        <begin position="82"/>
        <end position="100"/>
    </location>
</feature>
<keyword evidence="4 12" id="KW-0444">Lipid biosynthesis</keyword>
<keyword evidence="5 12" id="KW-0997">Cell inner membrane</keyword>
<evidence type="ECO:0000256" key="7">
    <source>
        <dbReference type="ARBA" id="ARBA00022692"/>
    </source>
</evidence>
<comment type="similarity">
    <text evidence="12">Belongs to the ArnF family.</text>
</comment>
<comment type="caution">
    <text evidence="12">Lacks conserved residue(s) required for the propagation of feature annotation.</text>
</comment>
<evidence type="ECO:0000256" key="10">
    <source>
        <dbReference type="ARBA" id="ARBA00023098"/>
    </source>
</evidence>
<evidence type="ECO:0000313" key="13">
    <source>
        <dbReference type="EMBL" id="KPY48649.1"/>
    </source>
</evidence>
<evidence type="ECO:0000256" key="3">
    <source>
        <dbReference type="ARBA" id="ARBA00022475"/>
    </source>
</evidence>
<dbReference type="GO" id="GO:0005886">
    <property type="term" value="C:plasma membrane"/>
    <property type="evidence" value="ECO:0007669"/>
    <property type="project" value="UniProtKB-SubCell"/>
</dbReference>
<sequence>MSRPGVTLALGSVALVSLAQLGMRWSMSRLPSPTQLLEYPAVASIDFKALAVIGVAIGAYALSMLLWLLALRSLSLSRAYSLLSISYGLVYVLAAGLPFFHETFTVSKTVGVILIVMGVLSINLRRVSRISLQGSSHENQRFR</sequence>
<dbReference type="EMBL" id="LJRF01000078">
    <property type="protein sequence ID" value="KPY48649.1"/>
    <property type="molecule type" value="Genomic_DNA"/>
</dbReference>
<keyword evidence="7 12" id="KW-0812">Transmembrane</keyword>
<keyword evidence="11 12" id="KW-0472">Membrane</keyword>
<evidence type="ECO:0000256" key="8">
    <source>
        <dbReference type="ARBA" id="ARBA00022985"/>
    </source>
</evidence>
<dbReference type="GO" id="GO:0009245">
    <property type="term" value="P:lipid A biosynthetic process"/>
    <property type="evidence" value="ECO:0007669"/>
    <property type="project" value="UniProtKB-UniRule"/>
</dbReference>
<feature type="transmembrane region" description="Helical" evidence="12">
    <location>
        <begin position="49"/>
        <end position="70"/>
    </location>
</feature>
<dbReference type="Gene3D" id="1.10.3730.20">
    <property type="match status" value="1"/>
</dbReference>
<evidence type="ECO:0000256" key="4">
    <source>
        <dbReference type="ARBA" id="ARBA00022516"/>
    </source>
</evidence>
<keyword evidence="9 12" id="KW-1133">Transmembrane helix</keyword>
<dbReference type="InterPro" id="IPR045324">
    <property type="entry name" value="Small_multidrug_res"/>
</dbReference>
<comment type="function">
    <text evidence="12">Translocates 4-amino-4-deoxy-L-arabinose-phosphoundecaprenol (alpha-L-Ara4N-phosphoundecaprenol) from the cytoplasmic to the periplasmic side of the inner membrane.</text>
</comment>
<name>A0A0P9YS62_PSESI</name>
<keyword evidence="3 12" id="KW-1003">Cell membrane</keyword>
<dbReference type="GO" id="GO:1901505">
    <property type="term" value="F:carbohydrate derivative transmembrane transporter activity"/>
    <property type="evidence" value="ECO:0007669"/>
    <property type="project" value="InterPro"/>
</dbReference>
<evidence type="ECO:0000313" key="14">
    <source>
        <dbReference type="Proteomes" id="UP000050554"/>
    </source>
</evidence>
<evidence type="ECO:0000256" key="1">
    <source>
        <dbReference type="ARBA" id="ARBA00004651"/>
    </source>
</evidence>
<dbReference type="RefSeq" id="WP_004880071.1">
    <property type="nucleotide sequence ID" value="NZ_LJRF01000078.1"/>
</dbReference>
<evidence type="ECO:0000256" key="12">
    <source>
        <dbReference type="HAMAP-Rule" id="MF_00538"/>
    </source>
</evidence>
<dbReference type="SUPFAM" id="SSF103481">
    <property type="entry name" value="Multidrug resistance efflux transporter EmrE"/>
    <property type="match status" value="1"/>
</dbReference>
<keyword evidence="10 12" id="KW-0443">Lipid metabolism</keyword>
<evidence type="ECO:0000256" key="11">
    <source>
        <dbReference type="ARBA" id="ARBA00023136"/>
    </source>
</evidence>
<protein>
    <recommendedName>
        <fullName evidence="12">Probable 4-amino-4-deoxy-L-arabinose-phosphoundecaprenol flippase subunit ArnF</fullName>
        <shortName evidence="12">L-Ara4N-phosphoundecaprenol flippase subunit ArnF</shortName>
    </recommendedName>
    <alternativeName>
        <fullName evidence="12">Undecaprenyl phosphate-aminoarabinose flippase subunit ArnF</fullName>
    </alternativeName>
</protein>
<dbReference type="Proteomes" id="UP000050554">
    <property type="component" value="Unassembled WGS sequence"/>
</dbReference>
<dbReference type="GeneID" id="47762245"/>
<dbReference type="PANTHER" id="PTHR30561">
    <property type="entry name" value="SMR FAMILY PROTON-DEPENDENT DRUG EFFLUX TRANSPORTER SUGE"/>
    <property type="match status" value="1"/>
</dbReference>
<reference evidence="13 14" key="1">
    <citation type="submission" date="2015-09" db="EMBL/GenBank/DDBJ databases">
        <title>Genome announcement of multiple Pseudomonas syringae strains.</title>
        <authorList>
            <person name="Thakur S."/>
            <person name="Wang P.W."/>
            <person name="Gong Y."/>
            <person name="Weir B.S."/>
            <person name="Guttman D.S."/>
        </authorList>
    </citation>
    <scope>NUCLEOTIDE SEQUENCE [LARGE SCALE GENOMIC DNA]</scope>
    <source>
        <strain evidence="13 14">ICMP3882</strain>
    </source>
</reference>
<dbReference type="UniPathway" id="UPA00030"/>
<keyword evidence="8 12" id="KW-0448">Lipopolysaccharide biosynthesis</keyword>
<dbReference type="GO" id="GO:0009103">
    <property type="term" value="P:lipopolysaccharide biosynthetic process"/>
    <property type="evidence" value="ECO:0007669"/>
    <property type="project" value="UniProtKB-UniRule"/>
</dbReference>
<dbReference type="PATRIC" id="fig|55398.3.peg.2201"/>
<organism evidence="13 14">
    <name type="scientific">Pseudomonas syringae pv. ribicola</name>
    <dbReference type="NCBI Taxonomy" id="55398"/>
    <lineage>
        <taxon>Bacteria</taxon>
        <taxon>Pseudomonadati</taxon>
        <taxon>Pseudomonadota</taxon>
        <taxon>Gammaproteobacteria</taxon>
        <taxon>Pseudomonadales</taxon>
        <taxon>Pseudomonadaceae</taxon>
        <taxon>Pseudomonas</taxon>
    </lineage>
</organism>
<evidence type="ECO:0000256" key="5">
    <source>
        <dbReference type="ARBA" id="ARBA00022519"/>
    </source>
</evidence>
<dbReference type="NCBIfam" id="NF002816">
    <property type="entry name" value="PRK02971.1-2"/>
    <property type="match status" value="1"/>
</dbReference>
<comment type="pathway">
    <text evidence="12">Bacterial outer membrane biogenesis; lipopolysaccharide biosynthesis.</text>
</comment>
<dbReference type="InterPro" id="IPR037185">
    <property type="entry name" value="EmrE-like"/>
</dbReference>
<proteinExistence type="inferred from homology"/>
<dbReference type="HAMAP" id="MF_00538">
    <property type="entry name" value="Flippase_ArnF"/>
    <property type="match status" value="1"/>
</dbReference>
<dbReference type="InterPro" id="IPR022832">
    <property type="entry name" value="Flippase_ArnF"/>
</dbReference>
<gene>
    <name evidence="12" type="primary">arnF</name>
    <name evidence="13" type="ORF">ALO47_01754</name>
</gene>
<dbReference type="Pfam" id="PF00893">
    <property type="entry name" value="Multi_Drug_Res"/>
    <property type="match status" value="1"/>
</dbReference>
<dbReference type="AlphaFoldDB" id="A0A0P9YS62"/>
<feature type="transmembrane region" description="Helical" evidence="12">
    <location>
        <begin position="106"/>
        <end position="124"/>
    </location>
</feature>
<comment type="caution">
    <text evidence="13">The sequence shown here is derived from an EMBL/GenBank/DDBJ whole genome shotgun (WGS) entry which is preliminary data.</text>
</comment>
<evidence type="ECO:0000256" key="2">
    <source>
        <dbReference type="ARBA" id="ARBA00022448"/>
    </source>
</evidence>
<dbReference type="PANTHER" id="PTHR30561:SF9">
    <property type="entry name" value="4-AMINO-4-DEOXY-L-ARABINOSE-PHOSPHOUNDECAPRENOL FLIPPASE SUBUNIT ARNF-RELATED"/>
    <property type="match status" value="1"/>
</dbReference>
<evidence type="ECO:0000256" key="6">
    <source>
        <dbReference type="ARBA" id="ARBA00022556"/>
    </source>
</evidence>
<keyword evidence="2 12" id="KW-0813">Transport</keyword>
<dbReference type="InterPro" id="IPR000390">
    <property type="entry name" value="Small_drug/metabolite_transptr"/>
</dbReference>
<evidence type="ECO:0000256" key="9">
    <source>
        <dbReference type="ARBA" id="ARBA00022989"/>
    </source>
</evidence>
<comment type="subunit">
    <text evidence="12">Heterodimer of ArnE and ArnF.</text>
</comment>